<evidence type="ECO:0000256" key="8">
    <source>
        <dbReference type="ARBA" id="ARBA00048548"/>
    </source>
</evidence>
<dbReference type="Ensembl" id="ENSPMAT00000008263.1">
    <property type="protein sequence ID" value="ENSPMAP00000008225.1"/>
    <property type="gene ID" value="ENSPMAG00000007451.1"/>
</dbReference>
<dbReference type="AlphaFoldDB" id="S4RSN5"/>
<dbReference type="GeneTree" id="ENSGT00940000156442"/>
<feature type="compositionally biased region" description="Low complexity" evidence="10">
    <location>
        <begin position="624"/>
        <end position="637"/>
    </location>
</feature>
<sequence length="664" mass="74786">MGKKKQGPNLGRSIIKDRNNASRTQRKNDSWLHTSELNDGYDWGRLNLQSVTEQSALDEFLSTAELAGTEFTAEKLNIKVVSEVARTGVLSDEESQKMKLLHESNKHFLNIPRRPRWDASTTTEALQLNEREDFLAWRRQLAILQEKEELILTPFERNLDFWRQLWRVIERSDVVVQIVDARNPLLFRCEDLERYVTEVSPHKDNLILVNKADLLSEGQRQAWADFFEAQDVRVVFWSALHEAKRLEAEAQHTRAPIVADGLDEYEQDTEGDGPDLSEEDTEPEDGTREEEEKDDGGKDEARTADKEGEDLTDGWETCDEDEDDSDFKSVTDGEESWQDLGMEESASAPRARSPVRNSSRLLHQDELLLVFRSLHVGPKVKRGQTTIGLVGYPNVGKSSTINTILQNKKVPVSATPGRTKHFQTLFVDSDLCLCDCPGLVMPSFVSTKAEMACSGILPIDQMRDHVPPVSLMPRHVCQHIPRAVLEATYGINIVRPREDEDPDRPPTAEELLSAYGYMRGYMTAHGQPDQPRSARYILKDYVNGKLLFCYPPPGFDVKAFQHQHVAILSPDQATTASGSQGSKRKASKGKCIVNEVDKSFFHQDNVRAFTKGVRGLMGPHPGGAVPHAANATPAAPDAEGKPWKKHGNRNKKEKVRRLCKHLDN</sequence>
<dbReference type="PROSITE" id="PS51721">
    <property type="entry name" value="G_CP"/>
    <property type="match status" value="1"/>
</dbReference>
<evidence type="ECO:0000256" key="6">
    <source>
        <dbReference type="ARBA" id="ARBA00023134"/>
    </source>
</evidence>
<dbReference type="SUPFAM" id="SSF52540">
    <property type="entry name" value="P-loop containing nucleoside triphosphate hydrolases"/>
    <property type="match status" value="1"/>
</dbReference>
<feature type="region of interest" description="Disordered" evidence="10">
    <location>
        <begin position="1"/>
        <end position="29"/>
    </location>
</feature>
<feature type="compositionally biased region" description="Acidic residues" evidence="10">
    <location>
        <begin position="307"/>
        <end position="325"/>
    </location>
</feature>
<accession>S4RSN5</accession>
<dbReference type="OMA" id="VNKADMM"/>
<dbReference type="PANTHER" id="PTHR45709:SF2">
    <property type="entry name" value="LARGE SUBUNIT GTPASE 1 HOMOLOG"/>
    <property type="match status" value="1"/>
</dbReference>
<evidence type="ECO:0000256" key="7">
    <source>
        <dbReference type="ARBA" id="ARBA00040145"/>
    </source>
</evidence>
<keyword evidence="3" id="KW-0963">Cytoplasm</keyword>
<dbReference type="PANTHER" id="PTHR45709">
    <property type="entry name" value="LARGE SUBUNIT GTPASE 1 HOMOLOG-RELATED"/>
    <property type="match status" value="1"/>
</dbReference>
<keyword evidence="6" id="KW-0342">GTP-binding</keyword>
<evidence type="ECO:0000256" key="1">
    <source>
        <dbReference type="ARBA" id="ARBA00004408"/>
    </source>
</evidence>
<dbReference type="HOGENOM" id="CLU_011072_2_0_1"/>
<dbReference type="Gene3D" id="3.40.50.300">
    <property type="entry name" value="P-loop containing nucleotide triphosphate hydrolases"/>
    <property type="match status" value="2"/>
</dbReference>
<organism evidence="12">
    <name type="scientific">Petromyzon marinus</name>
    <name type="common">Sea lamprey</name>
    <dbReference type="NCBI Taxonomy" id="7757"/>
    <lineage>
        <taxon>Eukaryota</taxon>
        <taxon>Metazoa</taxon>
        <taxon>Chordata</taxon>
        <taxon>Craniata</taxon>
        <taxon>Vertebrata</taxon>
        <taxon>Cyclostomata</taxon>
        <taxon>Hyperoartia</taxon>
        <taxon>Petromyzontiformes</taxon>
        <taxon>Petromyzontidae</taxon>
        <taxon>Petromyzon</taxon>
    </lineage>
</organism>
<dbReference type="GO" id="GO:0015030">
    <property type="term" value="C:Cajal body"/>
    <property type="evidence" value="ECO:0007669"/>
    <property type="project" value="UniProtKB-SubCell"/>
</dbReference>
<reference evidence="12" key="2">
    <citation type="submission" date="2025-09" db="UniProtKB">
        <authorList>
            <consortium name="Ensembl"/>
        </authorList>
    </citation>
    <scope>IDENTIFICATION</scope>
</reference>
<dbReference type="STRING" id="7757.ENSPMAP00000008225"/>
<keyword evidence="5" id="KW-0378">Hydrolase</keyword>
<evidence type="ECO:0000256" key="4">
    <source>
        <dbReference type="ARBA" id="ARBA00022741"/>
    </source>
</evidence>
<proteinExistence type="predicted"/>
<dbReference type="GO" id="GO:0005829">
    <property type="term" value="C:cytosol"/>
    <property type="evidence" value="ECO:0007669"/>
    <property type="project" value="TreeGrafter"/>
</dbReference>
<comment type="function">
    <text evidence="9">Functions as a GTPase. May act by mediating the release of NMD3 from the 60S ribosomal subunit after export into the cytoplasm during the 60S ribosomal subunit maturation.</text>
</comment>
<feature type="region of interest" description="Disordered" evidence="10">
    <location>
        <begin position="255"/>
        <end position="357"/>
    </location>
</feature>
<keyword evidence="4" id="KW-0547">Nucleotide-binding</keyword>
<evidence type="ECO:0000256" key="5">
    <source>
        <dbReference type="ARBA" id="ARBA00022801"/>
    </source>
</evidence>
<dbReference type="GO" id="GO:0000054">
    <property type="term" value="P:ribosomal subunit export from nucleus"/>
    <property type="evidence" value="ECO:0007669"/>
    <property type="project" value="TreeGrafter"/>
</dbReference>
<evidence type="ECO:0000256" key="2">
    <source>
        <dbReference type="ARBA" id="ARBA00004496"/>
    </source>
</evidence>
<dbReference type="InterPro" id="IPR043358">
    <property type="entry name" value="GNL1-like"/>
</dbReference>
<feature type="compositionally biased region" description="Basic and acidic residues" evidence="10">
    <location>
        <begin position="14"/>
        <end position="29"/>
    </location>
</feature>
<evidence type="ECO:0000256" key="3">
    <source>
        <dbReference type="ARBA" id="ARBA00022490"/>
    </source>
</evidence>
<dbReference type="GO" id="GO:0003924">
    <property type="term" value="F:GTPase activity"/>
    <property type="evidence" value="ECO:0007669"/>
    <property type="project" value="InterPro"/>
</dbReference>
<feature type="domain" description="CP-type G" evidence="11">
    <location>
        <begin position="162"/>
        <end position="442"/>
    </location>
</feature>
<feature type="compositionally biased region" description="Basic residues" evidence="10">
    <location>
        <begin position="643"/>
        <end position="664"/>
    </location>
</feature>
<dbReference type="GO" id="GO:0005525">
    <property type="term" value="F:GTP binding"/>
    <property type="evidence" value="ECO:0007669"/>
    <property type="project" value="UniProtKB-KW"/>
</dbReference>
<evidence type="ECO:0000313" key="12">
    <source>
        <dbReference type="Ensembl" id="ENSPMAP00000008225.1"/>
    </source>
</evidence>
<dbReference type="InterPro" id="IPR027417">
    <property type="entry name" value="P-loop_NTPase"/>
</dbReference>
<feature type="compositionally biased region" description="Basic and acidic residues" evidence="10">
    <location>
        <begin position="295"/>
        <end position="306"/>
    </location>
</feature>
<evidence type="ECO:0000259" key="11">
    <source>
        <dbReference type="PROSITE" id="PS51721"/>
    </source>
</evidence>
<comment type="subcellular location">
    <subcellularLocation>
        <location evidence="2">Cytoplasm</location>
    </subcellularLocation>
    <subcellularLocation>
        <location evidence="1">Nucleus</location>
        <location evidence="1">Cajal body</location>
    </subcellularLocation>
</comment>
<reference evidence="12" key="1">
    <citation type="submission" date="2025-08" db="UniProtKB">
        <authorList>
            <consortium name="Ensembl"/>
        </authorList>
    </citation>
    <scope>IDENTIFICATION</scope>
</reference>
<feature type="compositionally biased region" description="Acidic residues" evidence="10">
    <location>
        <begin position="261"/>
        <end position="294"/>
    </location>
</feature>
<protein>
    <recommendedName>
        <fullName evidence="7">Large subunit GTPase 1 homolog</fullName>
    </recommendedName>
</protein>
<dbReference type="InterPro" id="IPR006073">
    <property type="entry name" value="GTP-bd"/>
</dbReference>
<evidence type="ECO:0000256" key="10">
    <source>
        <dbReference type="SAM" id="MobiDB-lite"/>
    </source>
</evidence>
<evidence type="ECO:0000256" key="9">
    <source>
        <dbReference type="ARBA" id="ARBA00093349"/>
    </source>
</evidence>
<dbReference type="InterPro" id="IPR030378">
    <property type="entry name" value="G_CP_dom"/>
</dbReference>
<name>S4RSN5_PETMA</name>
<dbReference type="Pfam" id="PF01926">
    <property type="entry name" value="MMR_HSR1"/>
    <property type="match status" value="1"/>
</dbReference>
<feature type="region of interest" description="Disordered" evidence="10">
    <location>
        <begin position="618"/>
        <end position="664"/>
    </location>
</feature>
<comment type="catalytic activity">
    <reaction evidence="8">
        <text>GTP + H2O = GDP + phosphate + H(+)</text>
        <dbReference type="Rhea" id="RHEA:19669"/>
        <dbReference type="ChEBI" id="CHEBI:15377"/>
        <dbReference type="ChEBI" id="CHEBI:15378"/>
        <dbReference type="ChEBI" id="CHEBI:37565"/>
        <dbReference type="ChEBI" id="CHEBI:43474"/>
        <dbReference type="ChEBI" id="CHEBI:58189"/>
    </reaction>
</comment>
<dbReference type="CDD" id="cd01857">
    <property type="entry name" value="HSR1_MMR1"/>
    <property type="match status" value="1"/>
</dbReference>